<feature type="compositionally biased region" description="Pro residues" evidence="1">
    <location>
        <begin position="99"/>
        <end position="109"/>
    </location>
</feature>
<evidence type="ECO:0000256" key="1">
    <source>
        <dbReference type="SAM" id="MobiDB-lite"/>
    </source>
</evidence>
<evidence type="ECO:0000313" key="3">
    <source>
        <dbReference type="Proteomes" id="UP001381693"/>
    </source>
</evidence>
<feature type="non-terminal residue" evidence="2">
    <location>
        <position position="1"/>
    </location>
</feature>
<reference evidence="2 3" key="1">
    <citation type="submission" date="2023-11" db="EMBL/GenBank/DDBJ databases">
        <title>Halocaridina rubra genome assembly.</title>
        <authorList>
            <person name="Smith C."/>
        </authorList>
    </citation>
    <scope>NUCLEOTIDE SEQUENCE [LARGE SCALE GENOMIC DNA]</scope>
    <source>
        <strain evidence="2">EP-1</strain>
        <tissue evidence="2">Whole</tissue>
    </source>
</reference>
<comment type="caution">
    <text evidence="2">The sequence shown here is derived from an EMBL/GenBank/DDBJ whole genome shotgun (WGS) entry which is preliminary data.</text>
</comment>
<organism evidence="2 3">
    <name type="scientific">Halocaridina rubra</name>
    <name type="common">Hawaiian red shrimp</name>
    <dbReference type="NCBI Taxonomy" id="373956"/>
    <lineage>
        <taxon>Eukaryota</taxon>
        <taxon>Metazoa</taxon>
        <taxon>Ecdysozoa</taxon>
        <taxon>Arthropoda</taxon>
        <taxon>Crustacea</taxon>
        <taxon>Multicrustacea</taxon>
        <taxon>Malacostraca</taxon>
        <taxon>Eumalacostraca</taxon>
        <taxon>Eucarida</taxon>
        <taxon>Decapoda</taxon>
        <taxon>Pleocyemata</taxon>
        <taxon>Caridea</taxon>
        <taxon>Atyoidea</taxon>
        <taxon>Atyidae</taxon>
        <taxon>Halocaridina</taxon>
    </lineage>
</organism>
<dbReference type="AlphaFoldDB" id="A0AAN8WH00"/>
<protein>
    <submittedName>
        <fullName evidence="2">Uncharacterized protein</fullName>
    </submittedName>
</protein>
<evidence type="ECO:0000313" key="2">
    <source>
        <dbReference type="EMBL" id="KAK7066150.1"/>
    </source>
</evidence>
<sequence>SRADLMECRVVADVSTLYGEMVSNNNNPNDIHAAHTSAAETLPPPPIPPHTHNNVYADASQIAHGRMKPDDAYIESQSHVHHAQYTQQKPPCQDYQPPTRQPPTSPPPVDMMLHEGVSFHQSMAQAPPHLLGNTQEGPALSKNLAYASTPVSYTQTLPHPRSSHSRSGHNAHPATLQRRSSLYIDPVAVPMGPPIAPPPAYGSPTSPLVSDMVAVVPMVAETVCITPNNPLHAYINPPEQYPPKPFPSSFSSDRMESAV</sequence>
<feature type="region of interest" description="Disordered" evidence="1">
    <location>
        <begin position="234"/>
        <end position="259"/>
    </location>
</feature>
<feature type="region of interest" description="Disordered" evidence="1">
    <location>
        <begin position="153"/>
        <end position="176"/>
    </location>
</feature>
<accession>A0AAN8WH00</accession>
<name>A0AAN8WH00_HALRR</name>
<dbReference type="Proteomes" id="UP001381693">
    <property type="component" value="Unassembled WGS sequence"/>
</dbReference>
<feature type="region of interest" description="Disordered" evidence="1">
    <location>
        <begin position="77"/>
        <end position="111"/>
    </location>
</feature>
<gene>
    <name evidence="2" type="ORF">SK128_021284</name>
</gene>
<proteinExistence type="predicted"/>
<dbReference type="EMBL" id="JAXCGZ010019396">
    <property type="protein sequence ID" value="KAK7066150.1"/>
    <property type="molecule type" value="Genomic_DNA"/>
</dbReference>
<keyword evidence="3" id="KW-1185">Reference proteome</keyword>